<evidence type="ECO:0000256" key="6">
    <source>
        <dbReference type="ARBA" id="ARBA00038212"/>
    </source>
</evidence>
<comment type="catalytic activity">
    <reaction evidence="10">
        <text>(6S)-5,6,7,8-tetrahydrofolate + NADP(+) = 7,8-dihydrofolate + NADPH + H(+)</text>
        <dbReference type="Rhea" id="RHEA:15009"/>
        <dbReference type="ChEBI" id="CHEBI:15378"/>
        <dbReference type="ChEBI" id="CHEBI:57451"/>
        <dbReference type="ChEBI" id="CHEBI:57453"/>
        <dbReference type="ChEBI" id="CHEBI:57783"/>
        <dbReference type="ChEBI" id="CHEBI:58349"/>
        <dbReference type="EC" id="1.5.1.3"/>
    </reaction>
</comment>
<evidence type="ECO:0000256" key="11">
    <source>
        <dbReference type="ARBA" id="ARBA00049376"/>
    </source>
</evidence>
<dbReference type="GO" id="GO:0006730">
    <property type="term" value="P:one-carbon metabolic process"/>
    <property type="evidence" value="ECO:0007669"/>
    <property type="project" value="UniProtKB-KW"/>
</dbReference>
<evidence type="ECO:0000313" key="12">
    <source>
        <dbReference type="EMBL" id="RXJ72240.1"/>
    </source>
</evidence>
<evidence type="ECO:0000256" key="7">
    <source>
        <dbReference type="ARBA" id="ARBA00039145"/>
    </source>
</evidence>
<evidence type="ECO:0000313" key="13">
    <source>
        <dbReference type="Proteomes" id="UP000290287"/>
    </source>
</evidence>
<evidence type="ECO:0000256" key="4">
    <source>
        <dbReference type="ARBA" id="ARBA00023002"/>
    </source>
</evidence>
<dbReference type="NCBIfam" id="NF005066">
    <property type="entry name" value="PRK06483.1"/>
    <property type="match status" value="1"/>
</dbReference>
<dbReference type="RefSeq" id="WP_129123259.1">
    <property type="nucleotide sequence ID" value="NZ_PEIB01000024.1"/>
</dbReference>
<evidence type="ECO:0000256" key="9">
    <source>
        <dbReference type="ARBA" id="ARBA00042299"/>
    </source>
</evidence>
<dbReference type="OrthoDB" id="9793499at2"/>
<reference evidence="12 13" key="1">
    <citation type="submission" date="2017-10" db="EMBL/GenBank/DDBJ databases">
        <title>Nyctiphanis sp. nov., isolated from the stomach of the euphausiid Nyctiphanes simplex (Hansen, 1911) in the Gulf of California.</title>
        <authorList>
            <person name="Gomez-Gil B."/>
            <person name="Aguilar-Mendez M."/>
            <person name="Lopez-Cortes A."/>
            <person name="Gomez-Gutierrez J."/>
            <person name="Roque A."/>
            <person name="Lang E."/>
            <person name="Gonzalez-Castillo A."/>
        </authorList>
    </citation>
    <scope>NUCLEOTIDE SEQUENCE [LARGE SCALE GENOMIC DNA]</scope>
    <source>
        <strain evidence="12 13">CAIM 600</strain>
    </source>
</reference>
<comment type="similarity">
    <text evidence="6">Belongs to the short-chain dehydrogenases/reductases (SDR) family. FolM subfamily.</text>
</comment>
<evidence type="ECO:0000256" key="5">
    <source>
        <dbReference type="ARBA" id="ARBA00037508"/>
    </source>
</evidence>
<comment type="catalytic activity">
    <reaction evidence="11">
        <text>7,8-dihydromonapterin + NADPH + H(+) = 5,6,7,8-tetrahydromonapterin + NADP(+)</text>
        <dbReference type="Rhea" id="RHEA:34847"/>
        <dbReference type="ChEBI" id="CHEBI:15378"/>
        <dbReference type="ChEBI" id="CHEBI:57783"/>
        <dbReference type="ChEBI" id="CHEBI:58349"/>
        <dbReference type="ChEBI" id="CHEBI:71175"/>
        <dbReference type="ChEBI" id="CHEBI:71177"/>
        <dbReference type="EC" id="1.5.1.50"/>
    </reaction>
</comment>
<dbReference type="GO" id="GO:0004146">
    <property type="term" value="F:dihydrofolate reductase activity"/>
    <property type="evidence" value="ECO:0007669"/>
    <property type="project" value="UniProtKB-EC"/>
</dbReference>
<dbReference type="EC" id="1.5.1.3" evidence="1"/>
<evidence type="ECO:0000256" key="1">
    <source>
        <dbReference type="ARBA" id="ARBA00012856"/>
    </source>
</evidence>
<dbReference type="InterPro" id="IPR020904">
    <property type="entry name" value="Sc_DH/Rdtase_CS"/>
</dbReference>
<dbReference type="AlphaFoldDB" id="A0A4Q0YMX0"/>
<dbReference type="Gene3D" id="3.40.50.720">
    <property type="entry name" value="NAD(P)-binding Rossmann-like Domain"/>
    <property type="match status" value="1"/>
</dbReference>
<dbReference type="InterPro" id="IPR002347">
    <property type="entry name" value="SDR_fam"/>
</dbReference>
<keyword evidence="3" id="KW-0521">NADP</keyword>
<dbReference type="PROSITE" id="PS00061">
    <property type="entry name" value="ADH_SHORT"/>
    <property type="match status" value="1"/>
</dbReference>
<keyword evidence="2" id="KW-0554">One-carbon metabolism</keyword>
<dbReference type="PANTHER" id="PTHR43639:SF6">
    <property type="entry name" value="DIHYDROMONAPTERIN REDUCTASE"/>
    <property type="match status" value="1"/>
</dbReference>
<comment type="caution">
    <text evidence="12">The sequence shown here is derived from an EMBL/GenBank/DDBJ whole genome shotgun (WGS) entry which is preliminary data.</text>
</comment>
<proteinExistence type="inferred from homology"/>
<comment type="function">
    <text evidence="5">Catalyzes the reduction of dihydromonapterin to tetrahydromonapterin. Also has lower activity with dihydrofolate.</text>
</comment>
<protein>
    <recommendedName>
        <fullName evidence="8">Dihydromonapterin reductase</fullName>
        <ecNumber evidence="1">1.5.1.3</ecNumber>
        <ecNumber evidence="7">1.5.1.50</ecNumber>
    </recommendedName>
    <alternativeName>
        <fullName evidence="9">Dihydrofolate reductase</fullName>
    </alternativeName>
</protein>
<evidence type="ECO:0000256" key="10">
    <source>
        <dbReference type="ARBA" id="ARBA00048873"/>
    </source>
</evidence>
<dbReference type="PANTHER" id="PTHR43639">
    <property type="entry name" value="OXIDOREDUCTASE, SHORT-CHAIN DEHYDROGENASE/REDUCTASE FAMILY (AFU_ORTHOLOGUE AFUA_5G02870)"/>
    <property type="match status" value="1"/>
</dbReference>
<keyword evidence="4" id="KW-0560">Oxidoreductase</keyword>
<dbReference type="Proteomes" id="UP000290287">
    <property type="component" value="Unassembled WGS sequence"/>
</dbReference>
<evidence type="ECO:0000256" key="8">
    <source>
        <dbReference type="ARBA" id="ARBA00039631"/>
    </source>
</evidence>
<accession>A0A4Q0YMX0</accession>
<dbReference type="InterPro" id="IPR036291">
    <property type="entry name" value="NAD(P)-bd_dom_sf"/>
</dbReference>
<organism evidence="12 13">
    <name type="scientific">Veronia nyctiphanis</name>
    <dbReference type="NCBI Taxonomy" id="1278244"/>
    <lineage>
        <taxon>Bacteria</taxon>
        <taxon>Pseudomonadati</taxon>
        <taxon>Pseudomonadota</taxon>
        <taxon>Gammaproteobacteria</taxon>
        <taxon>Vibrionales</taxon>
        <taxon>Vibrionaceae</taxon>
        <taxon>Veronia</taxon>
    </lineage>
</organism>
<dbReference type="EMBL" id="PEIB01000024">
    <property type="protein sequence ID" value="RXJ72240.1"/>
    <property type="molecule type" value="Genomic_DNA"/>
</dbReference>
<evidence type="ECO:0000256" key="3">
    <source>
        <dbReference type="ARBA" id="ARBA00022857"/>
    </source>
</evidence>
<dbReference type="PRINTS" id="PR00080">
    <property type="entry name" value="SDRFAMILY"/>
</dbReference>
<gene>
    <name evidence="12" type="ORF">CS022_16980</name>
</gene>
<dbReference type="EC" id="1.5.1.50" evidence="7"/>
<evidence type="ECO:0000256" key="2">
    <source>
        <dbReference type="ARBA" id="ARBA00022563"/>
    </source>
</evidence>
<keyword evidence="13" id="KW-1185">Reference proteome</keyword>
<dbReference type="PRINTS" id="PR00081">
    <property type="entry name" value="GDHRDH"/>
</dbReference>
<dbReference type="SUPFAM" id="SSF51735">
    <property type="entry name" value="NAD(P)-binding Rossmann-fold domains"/>
    <property type="match status" value="1"/>
</dbReference>
<sequence>MGNPHILITGAGQRIGLSLAENFLEQGYQVIASYRTRRASIERLETRGAKCIQADFSSDDGIRSFIENVKSVTSSLRAIVHNASDWNAEKYADCPASLINDMMQVHVKAPYLINLALSASLDADNGSCADIIHMTDYVVQKGSHKHIAYAASKAALENLTLSFAQQLAPTVKVNSIAPALIMFNEGDDETYQKKALSKSLLGIAPGANEVVKAVNYLLESDYMTGQILKLDGGRALK</sequence>
<name>A0A4Q0YMX0_9GAMM</name>
<dbReference type="Pfam" id="PF13561">
    <property type="entry name" value="adh_short_C2"/>
    <property type="match status" value="1"/>
</dbReference>